<evidence type="ECO:0000256" key="5">
    <source>
        <dbReference type="ARBA" id="ARBA00023235"/>
    </source>
</evidence>
<dbReference type="GO" id="GO:0006457">
    <property type="term" value="P:protein folding"/>
    <property type="evidence" value="ECO:0007669"/>
    <property type="project" value="InterPro"/>
</dbReference>
<dbReference type="Pfam" id="PF13650">
    <property type="entry name" value="Asp_protease_2"/>
    <property type="match status" value="1"/>
</dbReference>
<dbReference type="RefSeq" id="WP_084359101.1">
    <property type="nucleotide sequence ID" value="NZ_CP014504.1"/>
</dbReference>
<dbReference type="InterPro" id="IPR000774">
    <property type="entry name" value="PPIase_FKBP_N"/>
</dbReference>
<accession>A0A127VA88</accession>
<evidence type="ECO:0000256" key="2">
    <source>
        <dbReference type="ARBA" id="ARBA00006577"/>
    </source>
</evidence>
<evidence type="ECO:0000256" key="6">
    <source>
        <dbReference type="PROSITE-ProRule" id="PRU00277"/>
    </source>
</evidence>
<dbReference type="SUPFAM" id="SSF50630">
    <property type="entry name" value="Acid proteases"/>
    <property type="match status" value="1"/>
</dbReference>
<dbReference type="InterPro" id="IPR021109">
    <property type="entry name" value="Peptidase_aspartic_dom_sf"/>
</dbReference>
<dbReference type="SUPFAM" id="SSF54534">
    <property type="entry name" value="FKBP-like"/>
    <property type="match status" value="1"/>
</dbReference>
<evidence type="ECO:0000256" key="4">
    <source>
        <dbReference type="ARBA" id="ARBA00023110"/>
    </source>
</evidence>
<dbReference type="InterPro" id="IPR001179">
    <property type="entry name" value="PPIase_FKBP_dom"/>
</dbReference>
<feature type="chain" id="PRO_5007280281" description="peptidylprolyl isomerase" evidence="7">
    <location>
        <begin position="22"/>
        <end position="443"/>
    </location>
</feature>
<dbReference type="AlphaFoldDB" id="A0A127VA88"/>
<dbReference type="Proteomes" id="UP000071561">
    <property type="component" value="Chromosome"/>
</dbReference>
<dbReference type="Pfam" id="PF01346">
    <property type="entry name" value="FKBP_N"/>
    <property type="match status" value="1"/>
</dbReference>
<dbReference type="CDD" id="cd05483">
    <property type="entry name" value="retropepsin_like_bacteria"/>
    <property type="match status" value="1"/>
</dbReference>
<dbReference type="InterPro" id="IPR034122">
    <property type="entry name" value="Retropepsin-like_bacterial"/>
</dbReference>
<keyword evidence="10" id="KW-1185">Reference proteome</keyword>
<name>A0A127VA88_9SPHI</name>
<dbReference type="Gene3D" id="3.10.50.40">
    <property type="match status" value="1"/>
</dbReference>
<keyword evidence="7" id="KW-0732">Signal</keyword>
<sequence length="443" mass="49213" precursor="true">MKVAKYLWIAGAMLMSQTALKAQLAQIPYETRGSHLIVKVQTNNSDSLSFIFDSGATNISIDSLTAERAGISKENRETVAVGGSGGTQNYKMALHQNLKLGNLEIKDVNMVLINFASLSKAIGVKLDGIIGYEVLSKYVTKLDFERKKISFYDQIKSVDTTGYTVIPFEFNKNILIPRFPIAITLANGETFTGRVMFDTGNVFTLIVSTPFSKYHNFDSKLGETSVQMGRGLNAITQDQLATINSMSFNGFNFGKMGIRLTINDQAEPKEGYLGILGMEVIRRFDVILDYMQKKIYLKPNKAYHDAFPAEPKKAGIYKESEDFLAKNKTRPGVKVTPSGLQYKIIKQGNGEKPTMEDRVSLNFTATLVNGKKVWSTYDEKKPWVHRLDKALDGLGEAVLMMPEGSKWMLYIPAKLAFGDTGTEEVPPGAVLIYEVELLKVARS</sequence>
<protein>
    <recommendedName>
        <fullName evidence="3 6">peptidylprolyl isomerase</fullName>
        <ecNumber evidence="3 6">5.2.1.8</ecNumber>
    </recommendedName>
</protein>
<evidence type="ECO:0000256" key="1">
    <source>
        <dbReference type="ARBA" id="ARBA00000971"/>
    </source>
</evidence>
<dbReference type="OrthoDB" id="5166556at2"/>
<dbReference type="KEGG" id="pcm:AY601_0983"/>
<dbReference type="GO" id="GO:0003755">
    <property type="term" value="F:peptidyl-prolyl cis-trans isomerase activity"/>
    <property type="evidence" value="ECO:0007669"/>
    <property type="project" value="UniProtKB-KW"/>
</dbReference>
<evidence type="ECO:0000256" key="7">
    <source>
        <dbReference type="SAM" id="SignalP"/>
    </source>
</evidence>
<dbReference type="PANTHER" id="PTHR43811">
    <property type="entry name" value="FKBP-TYPE PEPTIDYL-PROLYL CIS-TRANS ISOMERASE FKPA"/>
    <property type="match status" value="1"/>
</dbReference>
<dbReference type="EC" id="5.2.1.8" evidence="3 6"/>
<comment type="catalytic activity">
    <reaction evidence="1 6">
        <text>[protein]-peptidylproline (omega=180) = [protein]-peptidylproline (omega=0)</text>
        <dbReference type="Rhea" id="RHEA:16237"/>
        <dbReference type="Rhea" id="RHEA-COMP:10747"/>
        <dbReference type="Rhea" id="RHEA-COMP:10748"/>
        <dbReference type="ChEBI" id="CHEBI:83833"/>
        <dbReference type="ChEBI" id="CHEBI:83834"/>
        <dbReference type="EC" id="5.2.1.8"/>
    </reaction>
</comment>
<keyword evidence="4 6" id="KW-0697">Rotamase</keyword>
<comment type="similarity">
    <text evidence="2">Belongs to the FKBP-type PPIase family.</text>
</comment>
<evidence type="ECO:0000256" key="3">
    <source>
        <dbReference type="ARBA" id="ARBA00013194"/>
    </source>
</evidence>
<dbReference type="InterPro" id="IPR046357">
    <property type="entry name" value="PPIase_dom_sf"/>
</dbReference>
<reference evidence="9 10" key="1">
    <citation type="submission" date="2016-03" db="EMBL/GenBank/DDBJ databases">
        <title>Complete genome sequence of Pedobacter cryoconitis PAMC 27485.</title>
        <authorList>
            <person name="Lee J."/>
            <person name="Kim O.-S."/>
        </authorList>
    </citation>
    <scope>NUCLEOTIDE SEQUENCE [LARGE SCALE GENOMIC DNA]</scope>
    <source>
        <strain evidence="9 10">PAMC 27485</strain>
    </source>
</reference>
<feature type="signal peptide" evidence="7">
    <location>
        <begin position="1"/>
        <end position="21"/>
    </location>
</feature>
<evidence type="ECO:0000313" key="10">
    <source>
        <dbReference type="Proteomes" id="UP000071561"/>
    </source>
</evidence>
<dbReference type="PANTHER" id="PTHR43811:SF19">
    <property type="entry name" value="39 KDA FK506-BINDING NUCLEAR PROTEIN"/>
    <property type="match status" value="1"/>
</dbReference>
<dbReference type="PROSITE" id="PS50059">
    <property type="entry name" value="FKBP_PPIASE"/>
    <property type="match status" value="1"/>
</dbReference>
<organism evidence="9 10">
    <name type="scientific">Pedobacter cryoconitis</name>
    <dbReference type="NCBI Taxonomy" id="188932"/>
    <lineage>
        <taxon>Bacteria</taxon>
        <taxon>Pseudomonadati</taxon>
        <taxon>Bacteroidota</taxon>
        <taxon>Sphingobacteriia</taxon>
        <taxon>Sphingobacteriales</taxon>
        <taxon>Sphingobacteriaceae</taxon>
        <taxon>Pedobacter</taxon>
    </lineage>
</organism>
<keyword evidence="5 6" id="KW-0413">Isomerase</keyword>
<dbReference type="EMBL" id="CP014504">
    <property type="protein sequence ID" value="AMP97918.1"/>
    <property type="molecule type" value="Genomic_DNA"/>
</dbReference>
<gene>
    <name evidence="9" type="ORF">AY601_0983</name>
</gene>
<proteinExistence type="inferred from homology"/>
<evidence type="ECO:0000313" key="9">
    <source>
        <dbReference type="EMBL" id="AMP97918.1"/>
    </source>
</evidence>
<feature type="domain" description="PPIase FKBP-type" evidence="8">
    <location>
        <begin position="356"/>
        <end position="441"/>
    </location>
</feature>
<evidence type="ECO:0000259" key="8">
    <source>
        <dbReference type="PROSITE" id="PS50059"/>
    </source>
</evidence>
<dbReference type="Gene3D" id="2.40.70.10">
    <property type="entry name" value="Acid Proteases"/>
    <property type="match status" value="2"/>
</dbReference>
<dbReference type="PATRIC" id="fig|188932.3.peg.1015"/>
<dbReference type="Pfam" id="PF00254">
    <property type="entry name" value="FKBP_C"/>
    <property type="match status" value="1"/>
</dbReference>